<dbReference type="Proteomes" id="UP000095751">
    <property type="component" value="Unassembled WGS sequence"/>
</dbReference>
<dbReference type="AlphaFoldDB" id="A0A1E7EUQ3"/>
<dbReference type="EMBL" id="KV784376">
    <property type="protein sequence ID" value="OEU09263.1"/>
    <property type="molecule type" value="Genomic_DNA"/>
</dbReference>
<evidence type="ECO:0000313" key="4">
    <source>
        <dbReference type="Proteomes" id="UP000095751"/>
    </source>
</evidence>
<feature type="domain" description="DUF6824" evidence="2">
    <location>
        <begin position="132"/>
        <end position="184"/>
    </location>
</feature>
<keyword evidence="4" id="KW-1185">Reference proteome</keyword>
<evidence type="ECO:0000256" key="1">
    <source>
        <dbReference type="SAM" id="MobiDB-lite"/>
    </source>
</evidence>
<feature type="region of interest" description="Disordered" evidence="1">
    <location>
        <begin position="72"/>
        <end position="99"/>
    </location>
</feature>
<protein>
    <recommendedName>
        <fullName evidence="2">DUF6824 domain-containing protein</fullName>
    </recommendedName>
</protein>
<feature type="region of interest" description="Disordered" evidence="1">
    <location>
        <begin position="1"/>
        <end position="20"/>
    </location>
</feature>
<sequence>MLNNNSAQFPPPVMSHHRPFDPTITSTTGMAQTNNASTAATATAAATAVNREAENSNHHLNPHQQQHHNINITTTPVDPINPTTTSSSSSRPADDDITTTNTNTAITILHHFKNGIEDMMESGGVIEPLPTDVICGRGKMTSSHPANRRFRELVDFHKRAYQNSKRRDEKTRITCDLVDQLRSEGR</sequence>
<organism evidence="3 4">
    <name type="scientific">Fragilariopsis cylindrus CCMP1102</name>
    <dbReference type="NCBI Taxonomy" id="635003"/>
    <lineage>
        <taxon>Eukaryota</taxon>
        <taxon>Sar</taxon>
        <taxon>Stramenopiles</taxon>
        <taxon>Ochrophyta</taxon>
        <taxon>Bacillariophyta</taxon>
        <taxon>Bacillariophyceae</taxon>
        <taxon>Bacillariophycidae</taxon>
        <taxon>Bacillariales</taxon>
        <taxon>Bacillariaceae</taxon>
        <taxon>Fragilariopsis</taxon>
    </lineage>
</organism>
<dbReference type="OrthoDB" id="47584at2759"/>
<dbReference type="KEGG" id="fcy:FRACYDRAFT_248599"/>
<dbReference type="InterPro" id="IPR049227">
    <property type="entry name" value="DUF6824"/>
</dbReference>
<name>A0A1E7EUQ3_9STRA</name>
<dbReference type="InParanoid" id="A0A1E7EUQ3"/>
<dbReference type="Pfam" id="PF20710">
    <property type="entry name" value="DUF6824"/>
    <property type="match status" value="1"/>
</dbReference>
<evidence type="ECO:0000259" key="2">
    <source>
        <dbReference type="Pfam" id="PF20710"/>
    </source>
</evidence>
<gene>
    <name evidence="3" type="ORF">FRACYDRAFT_248599</name>
</gene>
<reference evidence="3 4" key="1">
    <citation type="submission" date="2016-09" db="EMBL/GenBank/DDBJ databases">
        <title>Extensive genetic diversity and differential bi-allelic expression allows diatom success in the polar Southern Ocean.</title>
        <authorList>
            <consortium name="DOE Joint Genome Institute"/>
            <person name="Mock T."/>
            <person name="Otillar R.P."/>
            <person name="Strauss J."/>
            <person name="Dupont C."/>
            <person name="Frickenhaus S."/>
            <person name="Maumus F."/>
            <person name="Mcmullan M."/>
            <person name="Sanges R."/>
            <person name="Schmutz J."/>
            <person name="Toseland A."/>
            <person name="Valas R."/>
            <person name="Veluchamy A."/>
            <person name="Ward B.J."/>
            <person name="Allen A."/>
            <person name="Barry K."/>
            <person name="Falciatore A."/>
            <person name="Ferrante M."/>
            <person name="Fortunato A.E."/>
            <person name="Gloeckner G."/>
            <person name="Gruber A."/>
            <person name="Hipkin R."/>
            <person name="Janech M."/>
            <person name="Kroth P."/>
            <person name="Leese F."/>
            <person name="Lindquist E."/>
            <person name="Lyon B.R."/>
            <person name="Martin J."/>
            <person name="Mayer C."/>
            <person name="Parker M."/>
            <person name="Quesneville H."/>
            <person name="Raymond J."/>
            <person name="Uhlig C."/>
            <person name="Valentin K.U."/>
            <person name="Worden A.Z."/>
            <person name="Armbrust E.V."/>
            <person name="Bowler C."/>
            <person name="Green B."/>
            <person name="Moulton V."/>
            <person name="Van Oosterhout C."/>
            <person name="Grigoriev I."/>
        </authorList>
    </citation>
    <scope>NUCLEOTIDE SEQUENCE [LARGE SCALE GENOMIC DNA]</scope>
    <source>
        <strain evidence="3 4">CCMP1102</strain>
    </source>
</reference>
<proteinExistence type="predicted"/>
<accession>A0A1E7EUQ3</accession>
<evidence type="ECO:0000313" key="3">
    <source>
        <dbReference type="EMBL" id="OEU09263.1"/>
    </source>
</evidence>